<evidence type="ECO:0008006" key="3">
    <source>
        <dbReference type="Google" id="ProtNLM"/>
    </source>
</evidence>
<dbReference type="InterPro" id="IPR019410">
    <property type="entry name" value="Methyltransf_16"/>
</dbReference>
<dbReference type="GeneID" id="19302449"/>
<dbReference type="Proteomes" id="UP000030669">
    <property type="component" value="Unassembled WGS sequence"/>
</dbReference>
<protein>
    <recommendedName>
        <fullName evidence="3">Nicotinamide N-methyltransferase</fullName>
    </recommendedName>
</protein>
<name>S7PWR9_GLOTA</name>
<dbReference type="AlphaFoldDB" id="S7PWR9"/>
<dbReference type="EMBL" id="KB469308">
    <property type="protein sequence ID" value="EPQ52061.1"/>
    <property type="molecule type" value="Genomic_DNA"/>
</dbReference>
<accession>S7PWR9</accession>
<dbReference type="eggNOG" id="KOG2920">
    <property type="taxonomic scope" value="Eukaryota"/>
</dbReference>
<dbReference type="PANTHER" id="PTHR14614:SF10">
    <property type="entry name" value="PROTEIN N-TERMINAL AND LYSINE N-METHYLTRANSFERASE EFM7"/>
    <property type="match status" value="1"/>
</dbReference>
<dbReference type="GO" id="GO:0008757">
    <property type="term" value="F:S-adenosylmethionine-dependent methyltransferase activity"/>
    <property type="evidence" value="ECO:0007669"/>
    <property type="project" value="UniProtKB-ARBA"/>
</dbReference>
<keyword evidence="2" id="KW-1185">Reference proteome</keyword>
<proteinExistence type="predicted"/>
<dbReference type="GO" id="GO:0005737">
    <property type="term" value="C:cytoplasm"/>
    <property type="evidence" value="ECO:0007669"/>
    <property type="project" value="TreeGrafter"/>
</dbReference>
<sequence>MAKANTLMADQFFSPGLLLAEHIERGIIPVERRSMVELGAGCAVPSLLASTLAEPPVLVVITDYPDDAILRNLSQSLERNRAHVTNGCAVHCLGHDWGKDVSPLLDLSPARQGYDIVILSDLLHFDASHSELLASLISLLLRSPTARTYVAAGKYTPPKVCDNFLRAAEREGLLWEEGDEESKWLGTLPVRGRGLDKENLGVRKTMCRWWIGKWSEDALR</sequence>
<dbReference type="OrthoDB" id="46564at2759"/>
<reference evidence="1 2" key="1">
    <citation type="journal article" date="2012" name="Science">
        <title>The Paleozoic origin of enzymatic lignin decomposition reconstructed from 31 fungal genomes.</title>
        <authorList>
            <person name="Floudas D."/>
            <person name="Binder M."/>
            <person name="Riley R."/>
            <person name="Barry K."/>
            <person name="Blanchette R.A."/>
            <person name="Henrissat B."/>
            <person name="Martinez A.T."/>
            <person name="Otillar R."/>
            <person name="Spatafora J.W."/>
            <person name="Yadav J.S."/>
            <person name="Aerts A."/>
            <person name="Benoit I."/>
            <person name="Boyd A."/>
            <person name="Carlson A."/>
            <person name="Copeland A."/>
            <person name="Coutinho P.M."/>
            <person name="de Vries R.P."/>
            <person name="Ferreira P."/>
            <person name="Findley K."/>
            <person name="Foster B."/>
            <person name="Gaskell J."/>
            <person name="Glotzer D."/>
            <person name="Gorecki P."/>
            <person name="Heitman J."/>
            <person name="Hesse C."/>
            <person name="Hori C."/>
            <person name="Igarashi K."/>
            <person name="Jurgens J.A."/>
            <person name="Kallen N."/>
            <person name="Kersten P."/>
            <person name="Kohler A."/>
            <person name="Kuees U."/>
            <person name="Kumar T.K.A."/>
            <person name="Kuo A."/>
            <person name="LaButti K."/>
            <person name="Larrondo L.F."/>
            <person name="Lindquist E."/>
            <person name="Ling A."/>
            <person name="Lombard V."/>
            <person name="Lucas S."/>
            <person name="Lundell T."/>
            <person name="Martin R."/>
            <person name="McLaughlin D.J."/>
            <person name="Morgenstern I."/>
            <person name="Morin E."/>
            <person name="Murat C."/>
            <person name="Nagy L.G."/>
            <person name="Nolan M."/>
            <person name="Ohm R.A."/>
            <person name="Patyshakuliyeva A."/>
            <person name="Rokas A."/>
            <person name="Ruiz-Duenas F.J."/>
            <person name="Sabat G."/>
            <person name="Salamov A."/>
            <person name="Samejima M."/>
            <person name="Schmutz J."/>
            <person name="Slot J.C."/>
            <person name="St John F."/>
            <person name="Stenlid J."/>
            <person name="Sun H."/>
            <person name="Sun S."/>
            <person name="Syed K."/>
            <person name="Tsang A."/>
            <person name="Wiebenga A."/>
            <person name="Young D."/>
            <person name="Pisabarro A."/>
            <person name="Eastwood D.C."/>
            <person name="Martin F."/>
            <person name="Cullen D."/>
            <person name="Grigoriev I.V."/>
            <person name="Hibbett D.S."/>
        </authorList>
    </citation>
    <scope>NUCLEOTIDE SEQUENCE [LARGE SCALE GENOMIC DNA]</scope>
    <source>
        <strain evidence="1 2">ATCC 11539</strain>
    </source>
</reference>
<dbReference type="InterPro" id="IPR029063">
    <property type="entry name" value="SAM-dependent_MTases_sf"/>
</dbReference>
<dbReference type="HOGENOM" id="CLU_032409_3_0_1"/>
<dbReference type="Gene3D" id="3.40.50.150">
    <property type="entry name" value="Vaccinia Virus protein VP39"/>
    <property type="match status" value="1"/>
</dbReference>
<evidence type="ECO:0000313" key="2">
    <source>
        <dbReference type="Proteomes" id="UP000030669"/>
    </source>
</evidence>
<dbReference type="Pfam" id="PF10294">
    <property type="entry name" value="Methyltransf_16"/>
    <property type="match status" value="1"/>
</dbReference>
<dbReference type="OMA" id="FWIGRWA"/>
<evidence type="ECO:0000313" key="1">
    <source>
        <dbReference type="EMBL" id="EPQ52061.1"/>
    </source>
</evidence>
<dbReference type="KEGG" id="gtr:GLOTRDRAFT_132185"/>
<organism evidence="1 2">
    <name type="scientific">Gloeophyllum trabeum (strain ATCC 11539 / FP-39264 / Madison 617)</name>
    <name type="common">Brown rot fungus</name>
    <dbReference type="NCBI Taxonomy" id="670483"/>
    <lineage>
        <taxon>Eukaryota</taxon>
        <taxon>Fungi</taxon>
        <taxon>Dikarya</taxon>
        <taxon>Basidiomycota</taxon>
        <taxon>Agaricomycotina</taxon>
        <taxon>Agaricomycetes</taxon>
        <taxon>Gloeophyllales</taxon>
        <taxon>Gloeophyllaceae</taxon>
        <taxon>Gloeophyllum</taxon>
    </lineage>
</organism>
<dbReference type="PANTHER" id="PTHR14614">
    <property type="entry name" value="HEPATOCELLULAR CARCINOMA-ASSOCIATED ANTIGEN"/>
    <property type="match status" value="1"/>
</dbReference>
<dbReference type="RefSeq" id="XP_007869261.1">
    <property type="nucleotide sequence ID" value="XM_007871070.1"/>
</dbReference>
<gene>
    <name evidence="1" type="ORF">GLOTRDRAFT_132185</name>
</gene>